<comment type="caution">
    <text evidence="1">The sequence shown here is derived from an EMBL/GenBank/DDBJ whole genome shotgun (WGS) entry which is preliminary data.</text>
</comment>
<dbReference type="Pfam" id="PF02620">
    <property type="entry name" value="YceD"/>
    <property type="match status" value="1"/>
</dbReference>
<accession>A0A4Q2EHR6</accession>
<sequence>MRATRLVDPRSELVFDIREFGHQPGGSKEVVCDAPAPEGLGNDVIGVPTGSPIHLDLRLEGVGDGVLATGVAEVQLRGECARCLTEIEASAEIDLQELFLFPSVDPDDAEASRVEGEMIDLEPVLRDTAVLDLPFIPLCREDCAGLCPVCGVNLNDDPEHRHDDAIDPRWASLVGWADETLD</sequence>
<dbReference type="PANTHER" id="PTHR34374:SF1">
    <property type="entry name" value="LARGE RIBOSOMAL RNA SUBUNIT ACCUMULATION PROTEIN YCED HOMOLOG 1, CHLOROPLASTIC"/>
    <property type="match status" value="1"/>
</dbReference>
<evidence type="ECO:0000313" key="1">
    <source>
        <dbReference type="EMBL" id="RXW32216.1"/>
    </source>
</evidence>
<organism evidence="1 2">
    <name type="scientific">Propioniciclava flava</name>
    <dbReference type="NCBI Taxonomy" id="2072026"/>
    <lineage>
        <taxon>Bacteria</taxon>
        <taxon>Bacillati</taxon>
        <taxon>Actinomycetota</taxon>
        <taxon>Actinomycetes</taxon>
        <taxon>Propionibacteriales</taxon>
        <taxon>Propionibacteriaceae</taxon>
        <taxon>Propioniciclava</taxon>
    </lineage>
</organism>
<dbReference type="PANTHER" id="PTHR34374">
    <property type="entry name" value="LARGE RIBOSOMAL RNA SUBUNIT ACCUMULATION PROTEIN YCED HOMOLOG 1, CHLOROPLASTIC"/>
    <property type="match status" value="1"/>
</dbReference>
<dbReference type="Proteomes" id="UP000290624">
    <property type="component" value="Unassembled WGS sequence"/>
</dbReference>
<dbReference type="RefSeq" id="WP_129458890.1">
    <property type="nucleotide sequence ID" value="NZ_PPCV01000005.1"/>
</dbReference>
<dbReference type="OrthoDB" id="9790372at2"/>
<dbReference type="AlphaFoldDB" id="A0A4Q2EHR6"/>
<protein>
    <submittedName>
        <fullName evidence="1">Metal-binding protein</fullName>
    </submittedName>
</protein>
<dbReference type="EMBL" id="PPCV01000005">
    <property type="protein sequence ID" value="RXW32216.1"/>
    <property type="molecule type" value="Genomic_DNA"/>
</dbReference>
<name>A0A4Q2EHR6_9ACTN</name>
<dbReference type="InterPro" id="IPR003772">
    <property type="entry name" value="YceD"/>
</dbReference>
<gene>
    <name evidence="1" type="ORF">C1706_08935</name>
</gene>
<proteinExistence type="predicted"/>
<evidence type="ECO:0000313" key="2">
    <source>
        <dbReference type="Proteomes" id="UP000290624"/>
    </source>
</evidence>
<keyword evidence="2" id="KW-1185">Reference proteome</keyword>
<reference evidence="1 2" key="1">
    <citation type="submission" date="2018-01" db="EMBL/GenBank/DDBJ databases">
        <title>Lactibacter flavus gen. nov., sp. nov., a novel bacterium of the family Propionibacteriaceae isolated from raw milk and dairy products.</title>
        <authorList>
            <person name="Wenning M."/>
            <person name="Breitenwieser F."/>
            <person name="Huptas C."/>
            <person name="von Neubeck M."/>
            <person name="Busse H.-J."/>
            <person name="Scherer S."/>
        </authorList>
    </citation>
    <scope>NUCLEOTIDE SEQUENCE [LARGE SCALE GENOMIC DNA]</scope>
    <source>
        <strain evidence="1 2">VG341</strain>
    </source>
</reference>